<reference evidence="2" key="1">
    <citation type="journal article" date="2014" name="Int. J. Syst. Evol. Microbiol.">
        <title>Complete genome of a new Firmicutes species belonging to the dominant human colonic microbiota ('Ruminococcus bicirculans') reveals two chromosomes and a selective capacity to utilize plant glucans.</title>
        <authorList>
            <consortium name="NISC Comparative Sequencing Program"/>
            <person name="Wegmann U."/>
            <person name="Louis P."/>
            <person name="Goesmann A."/>
            <person name="Henrissat B."/>
            <person name="Duncan S.H."/>
            <person name="Flint H.J."/>
        </authorList>
    </citation>
    <scope>NUCLEOTIDE SEQUENCE</scope>
    <source>
        <strain evidence="2">JCM 10667</strain>
    </source>
</reference>
<dbReference type="CDD" id="cd00093">
    <property type="entry name" value="HTH_XRE"/>
    <property type="match status" value="1"/>
</dbReference>
<protein>
    <submittedName>
        <fullName evidence="2">Helix-turn-helix transcriptional regulator</fullName>
    </submittedName>
    <submittedName>
        <fullName evidence="3">Transcriptional regulator with XRE-family HTH domain</fullName>
    </submittedName>
</protein>
<evidence type="ECO:0000259" key="1">
    <source>
        <dbReference type="PROSITE" id="PS50943"/>
    </source>
</evidence>
<evidence type="ECO:0000313" key="2">
    <source>
        <dbReference type="EMBL" id="GAA0597190.1"/>
    </source>
</evidence>
<name>A0A7W7IK08_9ACTN</name>
<dbReference type="Pfam" id="PF19054">
    <property type="entry name" value="DUF5753"/>
    <property type="match status" value="1"/>
</dbReference>
<dbReference type="RefSeq" id="WP_184889544.1">
    <property type="nucleotide sequence ID" value="NZ_BAAAHD010000089.1"/>
</dbReference>
<reference evidence="2" key="4">
    <citation type="submission" date="2023-12" db="EMBL/GenBank/DDBJ databases">
        <authorList>
            <person name="Sun Q."/>
            <person name="Inoue M."/>
        </authorList>
    </citation>
    <scope>NUCLEOTIDE SEQUENCE</scope>
    <source>
        <strain evidence="2">JCM 10667</strain>
    </source>
</reference>
<dbReference type="Gene3D" id="1.10.260.40">
    <property type="entry name" value="lambda repressor-like DNA-binding domains"/>
    <property type="match status" value="1"/>
</dbReference>
<gene>
    <name evidence="3" type="ORF">F4557_006915</name>
    <name evidence="2" type="ORF">GCM10009546_69040</name>
</gene>
<evidence type="ECO:0000313" key="5">
    <source>
        <dbReference type="Proteomes" id="UP001501427"/>
    </source>
</evidence>
<reference evidence="5" key="2">
    <citation type="journal article" date="2019" name="Int. J. Syst. Evol. Microbiol.">
        <title>The Global Catalogue of Microorganisms (GCM) 10K type strain sequencing project: providing services to taxonomists for standard genome sequencing and annotation.</title>
        <authorList>
            <consortium name="The Broad Institute Genomics Platform"/>
            <consortium name="The Broad Institute Genome Sequencing Center for Infectious Disease"/>
            <person name="Wu L."/>
            <person name="Ma J."/>
        </authorList>
    </citation>
    <scope>NUCLEOTIDE SEQUENCE [LARGE SCALE GENOMIC DNA]</scope>
    <source>
        <strain evidence="5">JCM 10667</strain>
    </source>
</reference>
<dbReference type="EMBL" id="JACHMV010000001">
    <property type="protein sequence ID" value="MBB4778497.1"/>
    <property type="molecule type" value="Genomic_DNA"/>
</dbReference>
<sequence>MTGAATGSTVPRRQLGRYLRELRTNARLTVQAAAKALEWSEAKMWRIETGQTSLRSHDVELMCRVYGARDELKVALMGLAKETKGKGWWHAYGDVIPDGFDLFIGLEEAARSREEYSPELIPGLLQTPDYARAVIRNNTRLQDEEIDRRVQLRVQRQTLVTRPTAPPELKVVLNEAVVRRVVGGPTIMAAQLGHLAEVNQRANVSVRVVPFSTGAHKGLDTGPFIVLRFPTTADGRDHEPPTVYVQGFTGALYLDKPREIDRYAEAFAAIWSNALPSEDSSALFRQIAREMNEP</sequence>
<organism evidence="3 4">
    <name type="scientific">Actinomadura livida</name>
    <dbReference type="NCBI Taxonomy" id="79909"/>
    <lineage>
        <taxon>Bacteria</taxon>
        <taxon>Bacillati</taxon>
        <taxon>Actinomycetota</taxon>
        <taxon>Actinomycetes</taxon>
        <taxon>Streptosporangiales</taxon>
        <taxon>Thermomonosporaceae</taxon>
        <taxon>Actinomadura</taxon>
    </lineage>
</organism>
<dbReference type="AlphaFoldDB" id="A0A7W7IK08"/>
<accession>A0A7W7IK08</accession>
<comment type="caution">
    <text evidence="3">The sequence shown here is derived from an EMBL/GenBank/DDBJ whole genome shotgun (WGS) entry which is preliminary data.</text>
</comment>
<dbReference type="InterPro" id="IPR043917">
    <property type="entry name" value="DUF5753"/>
</dbReference>
<dbReference type="PROSITE" id="PS50943">
    <property type="entry name" value="HTH_CROC1"/>
    <property type="match status" value="1"/>
</dbReference>
<feature type="domain" description="HTH cro/C1-type" evidence="1">
    <location>
        <begin position="19"/>
        <end position="72"/>
    </location>
</feature>
<reference evidence="3 4" key="3">
    <citation type="submission" date="2020-08" db="EMBL/GenBank/DDBJ databases">
        <title>Sequencing the genomes of 1000 actinobacteria strains.</title>
        <authorList>
            <person name="Klenk H.-P."/>
        </authorList>
    </citation>
    <scope>NUCLEOTIDE SEQUENCE [LARGE SCALE GENOMIC DNA]</scope>
    <source>
        <strain evidence="3 4">DSM 44772</strain>
    </source>
</reference>
<proteinExistence type="predicted"/>
<dbReference type="Proteomes" id="UP001501427">
    <property type="component" value="Unassembled WGS sequence"/>
</dbReference>
<dbReference type="GO" id="GO:0003677">
    <property type="term" value="F:DNA binding"/>
    <property type="evidence" value="ECO:0007669"/>
    <property type="project" value="InterPro"/>
</dbReference>
<evidence type="ECO:0000313" key="3">
    <source>
        <dbReference type="EMBL" id="MBB4778497.1"/>
    </source>
</evidence>
<dbReference type="Proteomes" id="UP000549343">
    <property type="component" value="Unassembled WGS sequence"/>
</dbReference>
<dbReference type="SUPFAM" id="SSF47413">
    <property type="entry name" value="lambda repressor-like DNA-binding domains"/>
    <property type="match status" value="1"/>
</dbReference>
<dbReference type="InterPro" id="IPR001387">
    <property type="entry name" value="Cro/C1-type_HTH"/>
</dbReference>
<dbReference type="InterPro" id="IPR010982">
    <property type="entry name" value="Lambda_DNA-bd_dom_sf"/>
</dbReference>
<evidence type="ECO:0000313" key="4">
    <source>
        <dbReference type="Proteomes" id="UP000549343"/>
    </source>
</evidence>
<keyword evidence="5" id="KW-1185">Reference proteome</keyword>
<dbReference type="Pfam" id="PF13560">
    <property type="entry name" value="HTH_31"/>
    <property type="match status" value="1"/>
</dbReference>
<dbReference type="EMBL" id="BAAAHD010000089">
    <property type="protein sequence ID" value="GAA0597190.1"/>
    <property type="molecule type" value="Genomic_DNA"/>
</dbReference>